<evidence type="ECO:0000256" key="1">
    <source>
        <dbReference type="ARBA" id="ARBA00003863"/>
    </source>
</evidence>
<dbReference type="InterPro" id="IPR038300">
    <property type="entry name" value="SASP_sf_alpha/beta"/>
</dbReference>
<dbReference type="RefSeq" id="WP_079423503.1">
    <property type="nucleotide sequence ID" value="NZ_MZGV01000015.1"/>
</dbReference>
<dbReference type="Proteomes" id="UP000190080">
    <property type="component" value="Unassembled WGS sequence"/>
</dbReference>
<accession>A0A1V4IR07</accession>
<gene>
    <name evidence="4" type="primary">sspC2</name>
    <name evidence="4" type="ORF">CLORY_18210</name>
</gene>
<dbReference type="PANTHER" id="PTHR36107">
    <property type="entry name" value="SMALL, ACID-SOLUBLE SPORE PROTEIN A"/>
    <property type="match status" value="1"/>
</dbReference>
<dbReference type="GO" id="GO:0006265">
    <property type="term" value="P:DNA topological change"/>
    <property type="evidence" value="ECO:0007669"/>
    <property type="project" value="InterPro"/>
</dbReference>
<organism evidence="4 5">
    <name type="scientific">Clostridium oryzae</name>
    <dbReference type="NCBI Taxonomy" id="1450648"/>
    <lineage>
        <taxon>Bacteria</taxon>
        <taxon>Bacillati</taxon>
        <taxon>Bacillota</taxon>
        <taxon>Clostridia</taxon>
        <taxon>Eubacteriales</taxon>
        <taxon>Clostridiaceae</taxon>
        <taxon>Clostridium</taxon>
    </lineage>
</organism>
<dbReference type="EMBL" id="MZGV01000015">
    <property type="protein sequence ID" value="OPJ62452.1"/>
    <property type="molecule type" value="Genomic_DNA"/>
</dbReference>
<evidence type="ECO:0000313" key="4">
    <source>
        <dbReference type="EMBL" id="OPJ62452.1"/>
    </source>
</evidence>
<keyword evidence="5" id="KW-1185">Reference proteome</keyword>
<comment type="function">
    <text evidence="1">SASP are bound to spore DNA. They are double-stranded DNA-binding proteins that cause DNA to change to an a-like conformation. They protect the DNA backbone from chemical and enzymatic cleavage and are thus involved in dormant spore's high resistance to UV light.</text>
</comment>
<name>A0A1V4IR07_9CLOT</name>
<evidence type="ECO:0000256" key="2">
    <source>
        <dbReference type="ARBA" id="ARBA00022969"/>
    </source>
</evidence>
<feature type="region of interest" description="Disordered" evidence="3">
    <location>
        <begin position="28"/>
        <end position="64"/>
    </location>
</feature>
<feature type="compositionally biased region" description="Basic and acidic residues" evidence="3">
    <location>
        <begin position="54"/>
        <end position="64"/>
    </location>
</feature>
<comment type="caution">
    <text evidence="4">The sequence shown here is derived from an EMBL/GenBank/DDBJ whole genome shotgun (WGS) entry which is preliminary data.</text>
</comment>
<protein>
    <submittedName>
        <fullName evidence="4">Small, acid-soluble spore protein C2</fullName>
    </submittedName>
</protein>
<reference evidence="4 5" key="1">
    <citation type="submission" date="2017-03" db="EMBL/GenBank/DDBJ databases">
        <title>Genome sequence of Clostridium oryzae DSM 28571.</title>
        <authorList>
            <person name="Poehlein A."/>
            <person name="Daniel R."/>
        </authorList>
    </citation>
    <scope>NUCLEOTIDE SEQUENCE [LARGE SCALE GENOMIC DNA]</scope>
    <source>
        <strain evidence="4 5">DSM 28571</strain>
    </source>
</reference>
<evidence type="ECO:0000256" key="3">
    <source>
        <dbReference type="SAM" id="MobiDB-lite"/>
    </source>
</evidence>
<dbReference type="InterPro" id="IPR050847">
    <property type="entry name" value="SASP_DNA-binding"/>
</dbReference>
<keyword evidence="2" id="KW-0749">Sporulation</keyword>
<dbReference type="Pfam" id="PF00269">
    <property type="entry name" value="SASP"/>
    <property type="match status" value="1"/>
</dbReference>
<evidence type="ECO:0000313" key="5">
    <source>
        <dbReference type="Proteomes" id="UP000190080"/>
    </source>
</evidence>
<dbReference type="InterPro" id="IPR001448">
    <property type="entry name" value="SASP_alpha/beta-type"/>
</dbReference>
<dbReference type="OrthoDB" id="1683773at2"/>
<dbReference type="GO" id="GO:0003690">
    <property type="term" value="F:double-stranded DNA binding"/>
    <property type="evidence" value="ECO:0007669"/>
    <property type="project" value="InterPro"/>
</dbReference>
<proteinExistence type="predicted"/>
<dbReference type="AlphaFoldDB" id="A0A1V4IR07"/>
<dbReference type="PANTHER" id="PTHR36107:SF1">
    <property type="entry name" value="SMALL, ACID-SOLUBLE SPORE PROTEIN A"/>
    <property type="match status" value="1"/>
</dbReference>
<sequence length="64" mass="7144">MSRRNRVLVPEARQGLENFKMEAAREVGVNLSDGDNGNKTSRENGSVGGQMTKRMVESYESKLK</sequence>
<dbReference type="Gene3D" id="6.10.10.80">
    <property type="entry name" value="Small, acid-soluble spore protein, alpha/beta type-like"/>
    <property type="match status" value="1"/>
</dbReference>
<dbReference type="GO" id="GO:0030435">
    <property type="term" value="P:sporulation resulting in formation of a cellular spore"/>
    <property type="evidence" value="ECO:0007669"/>
    <property type="project" value="UniProtKB-KW"/>
</dbReference>
<dbReference type="STRING" id="1450648.CLORY_18210"/>